<accession>A0A0S2I3Q4</accession>
<reference evidence="1 2" key="1">
    <citation type="submission" date="2015-11" db="EMBL/GenBank/DDBJ databases">
        <title>Description and complete genome sequence of a novel strain predominating in hypersaline microbial mats and representing a new family of the Bacteriodetes phylum.</title>
        <authorList>
            <person name="Spring S."/>
            <person name="Bunk B."/>
            <person name="Sproer C."/>
            <person name="Klenk H.-P."/>
        </authorList>
    </citation>
    <scope>NUCLEOTIDE SEQUENCE [LARGE SCALE GENOMIC DNA]</scope>
    <source>
        <strain evidence="1 2">L21-Spi-D4</strain>
    </source>
</reference>
<dbReference type="KEGG" id="blq:L21SP5_03190"/>
<evidence type="ECO:0000313" key="1">
    <source>
        <dbReference type="EMBL" id="ALO16805.1"/>
    </source>
</evidence>
<dbReference type="RefSeq" id="WP_057954154.1">
    <property type="nucleotide sequence ID" value="NZ_CP013118.1"/>
</dbReference>
<keyword evidence="2" id="KW-1185">Reference proteome</keyword>
<evidence type="ECO:0000313" key="2">
    <source>
        <dbReference type="Proteomes" id="UP000064893"/>
    </source>
</evidence>
<dbReference type="EMBL" id="CP013118">
    <property type="protein sequence ID" value="ALO16805.1"/>
    <property type="molecule type" value="Genomic_DNA"/>
</dbReference>
<dbReference type="AlphaFoldDB" id="A0A0S2I3Q4"/>
<sequence>MGKYVKLFANCVPVKGRQKALIYDLQREKLHAIPLSFYELIGYFEKYPIEEIYNESLLSDKKN</sequence>
<dbReference type="Proteomes" id="UP000064893">
    <property type="component" value="Chromosome"/>
</dbReference>
<organism evidence="1 2">
    <name type="scientific">Salinivirga cyanobacteriivorans</name>
    <dbReference type="NCBI Taxonomy" id="1307839"/>
    <lineage>
        <taxon>Bacteria</taxon>
        <taxon>Pseudomonadati</taxon>
        <taxon>Bacteroidota</taxon>
        <taxon>Bacteroidia</taxon>
        <taxon>Bacteroidales</taxon>
        <taxon>Salinivirgaceae</taxon>
        <taxon>Salinivirga</taxon>
    </lineage>
</organism>
<proteinExistence type="predicted"/>
<protein>
    <submittedName>
        <fullName evidence="1">SPASM domain peptide maturase, grasp-with-spasm system</fullName>
    </submittedName>
</protein>
<dbReference type="STRING" id="1307839.L21SP5_03190"/>
<name>A0A0S2I3Q4_9BACT</name>
<dbReference type="OrthoDB" id="9808591at2"/>
<gene>
    <name evidence="1" type="ORF">L21SP5_03190</name>
</gene>